<organism evidence="2 3">
    <name type="scientific">Limnobaculum allomyrinae</name>
    <dbReference type="NCBI Taxonomy" id="2791986"/>
    <lineage>
        <taxon>Bacteria</taxon>
        <taxon>Pseudomonadati</taxon>
        <taxon>Pseudomonadota</taxon>
        <taxon>Gammaproteobacteria</taxon>
        <taxon>Enterobacterales</taxon>
        <taxon>Budviciaceae</taxon>
        <taxon>Limnobaculum</taxon>
    </lineage>
</organism>
<comment type="caution">
    <text evidence="2">The sequence shown here is derived from an EMBL/GenBank/DDBJ whole genome shotgun (WGS) entry which is preliminary data.</text>
</comment>
<dbReference type="PANTHER" id="PTHR21599:SF0">
    <property type="entry name" value="GLYCERATE KINASE"/>
    <property type="match status" value="1"/>
</dbReference>
<keyword evidence="3" id="KW-1185">Reference proteome</keyword>
<dbReference type="RefSeq" id="WP_218467523.1">
    <property type="nucleotide sequence ID" value="NZ_JADRCR010000003.1"/>
</dbReference>
<dbReference type="InterPro" id="IPR004381">
    <property type="entry name" value="Glycerate_kinase"/>
</dbReference>
<dbReference type="Proteomes" id="UP001296921">
    <property type="component" value="Unassembled WGS sequence"/>
</dbReference>
<gene>
    <name evidence="2" type="ORF">I2494_07815</name>
</gene>
<sequence>MKIVIAPDSYKESLTAEQVASAIHAGFHSILPHAEYHLLPIADGGEGTLHILGRKTNAIFTTRRVCGPRFEQVNASIAVTPYGDTAFIEMAEACGLHLVPVKERDPWQATSQGLGELIRAALDMNVKNIVIGIGGSATNDGGIGMASALGYRFYNARGALLRPDGNALAQVHTINSQNCDPRLSLITITVAADVTNPLLGGSGCSYVFGPQKGLDPSLCQKADRDMAHFYRIAENTLGRSVKDIPGAGAAGGVGAALMLFAGAKLRSGAELIFDSIGLKTACANADILITGEGRMDGQTLSGKGPSGVLRYATTKTRTIAICGSIGSDLTPLYQHGFDAIFPTIPALLPTETLFANAYHNVEQTARNVAALLAGKK</sequence>
<proteinExistence type="inferred from homology"/>
<reference evidence="2 3" key="1">
    <citation type="submission" date="2020-11" db="EMBL/GenBank/DDBJ databases">
        <title>Insectihabitans protaetiae gen. nov. sp. nov. and Insectihabitans allomyrinae sp. nov., isolated from larvae of Protaetia brevitarsis seulensis and Allomyrina dichotoma, respectively.</title>
        <authorList>
            <person name="Lee S.D."/>
            <person name="Byeon Y.-S."/>
            <person name="Kim S.-M."/>
            <person name="Yang H.L."/>
            <person name="Kim I.S."/>
        </authorList>
    </citation>
    <scope>NUCLEOTIDE SEQUENCE [LARGE SCALE GENOMIC DNA]</scope>
    <source>
        <strain evidence="2 3">BWR-B9</strain>
    </source>
</reference>
<keyword evidence="1" id="KW-0808">Transferase</keyword>
<accession>A0ABS1IPF6</accession>
<dbReference type="EMBL" id="JADRCR010000003">
    <property type="protein sequence ID" value="MBK5143619.1"/>
    <property type="molecule type" value="Genomic_DNA"/>
</dbReference>
<dbReference type="Pfam" id="PF02595">
    <property type="entry name" value="Gly_kinase"/>
    <property type="match status" value="1"/>
</dbReference>
<keyword evidence="1 2" id="KW-0418">Kinase</keyword>
<dbReference type="NCBIfam" id="TIGR00045">
    <property type="entry name" value="glycerate kinase"/>
    <property type="match status" value="1"/>
</dbReference>
<name>A0ABS1IPF6_9GAMM</name>
<comment type="similarity">
    <text evidence="1">Belongs to the glycerate kinase type-1 family.</text>
</comment>
<evidence type="ECO:0000313" key="3">
    <source>
        <dbReference type="Proteomes" id="UP001296921"/>
    </source>
</evidence>
<dbReference type="GO" id="GO:0016301">
    <property type="term" value="F:kinase activity"/>
    <property type="evidence" value="ECO:0007669"/>
    <property type="project" value="UniProtKB-KW"/>
</dbReference>
<evidence type="ECO:0000313" key="2">
    <source>
        <dbReference type="EMBL" id="MBK5143619.1"/>
    </source>
</evidence>
<protein>
    <submittedName>
        <fullName evidence="2">Glycerate kinase</fullName>
    </submittedName>
</protein>
<dbReference type="PANTHER" id="PTHR21599">
    <property type="entry name" value="GLYCERATE KINASE"/>
    <property type="match status" value="1"/>
</dbReference>
<dbReference type="PIRSF" id="PIRSF006078">
    <property type="entry name" value="GlxK"/>
    <property type="match status" value="1"/>
</dbReference>
<evidence type="ECO:0000256" key="1">
    <source>
        <dbReference type="PIRNR" id="PIRNR006078"/>
    </source>
</evidence>